<dbReference type="InterPro" id="IPR012337">
    <property type="entry name" value="RNaseH-like_sf"/>
</dbReference>
<dbReference type="InterPro" id="IPR044876">
    <property type="entry name" value="HRDC_dom_sf"/>
</dbReference>
<dbReference type="AlphaFoldDB" id="A0A1H1VCF3"/>
<dbReference type="PANTHER" id="PTHR47649:SF1">
    <property type="entry name" value="RIBONUCLEASE D"/>
    <property type="match status" value="1"/>
</dbReference>
<dbReference type="SUPFAM" id="SSF47819">
    <property type="entry name" value="HRDC-like"/>
    <property type="match status" value="1"/>
</dbReference>
<dbReference type="SMART" id="SM00474">
    <property type="entry name" value="35EXOc"/>
    <property type="match status" value="1"/>
</dbReference>
<dbReference type="InterPro" id="IPR041605">
    <property type="entry name" value="Exo_C"/>
</dbReference>
<dbReference type="SUPFAM" id="SSF53098">
    <property type="entry name" value="Ribonuclease H-like"/>
    <property type="match status" value="1"/>
</dbReference>
<dbReference type="GO" id="GO:0008408">
    <property type="term" value="F:3'-5' exonuclease activity"/>
    <property type="evidence" value="ECO:0007669"/>
    <property type="project" value="InterPro"/>
</dbReference>
<dbReference type="EMBL" id="LT629732">
    <property type="protein sequence ID" value="SDS82141.1"/>
    <property type="molecule type" value="Genomic_DNA"/>
</dbReference>
<protein>
    <submittedName>
        <fullName evidence="2">Ribonuclease D</fullName>
    </submittedName>
</protein>
<dbReference type="CDD" id="cd06142">
    <property type="entry name" value="RNaseD_exo"/>
    <property type="match status" value="1"/>
</dbReference>
<dbReference type="PROSITE" id="PS50967">
    <property type="entry name" value="HRDC"/>
    <property type="match status" value="1"/>
</dbReference>
<dbReference type="Pfam" id="PF00570">
    <property type="entry name" value="HRDC"/>
    <property type="match status" value="1"/>
</dbReference>
<dbReference type="InterPro" id="IPR002121">
    <property type="entry name" value="HRDC_dom"/>
</dbReference>
<dbReference type="InterPro" id="IPR051086">
    <property type="entry name" value="RNase_D-like"/>
</dbReference>
<dbReference type="GO" id="GO:0003676">
    <property type="term" value="F:nucleic acid binding"/>
    <property type="evidence" value="ECO:0007669"/>
    <property type="project" value="InterPro"/>
</dbReference>
<dbReference type="GO" id="GO:0000166">
    <property type="term" value="F:nucleotide binding"/>
    <property type="evidence" value="ECO:0007669"/>
    <property type="project" value="InterPro"/>
</dbReference>
<dbReference type="InterPro" id="IPR010997">
    <property type="entry name" value="HRDC-like_sf"/>
</dbReference>
<feature type="domain" description="HRDC" evidence="1">
    <location>
        <begin position="231"/>
        <end position="311"/>
    </location>
</feature>
<dbReference type="OrthoDB" id="144122at2"/>
<dbReference type="RefSeq" id="WP_092655130.1">
    <property type="nucleotide sequence ID" value="NZ_LT629732.1"/>
</dbReference>
<dbReference type="SMART" id="SM00341">
    <property type="entry name" value="HRDC"/>
    <property type="match status" value="1"/>
</dbReference>
<evidence type="ECO:0000259" key="1">
    <source>
        <dbReference type="PROSITE" id="PS50967"/>
    </source>
</evidence>
<dbReference type="Pfam" id="PF18305">
    <property type="entry name" value="DNA_pol_A_exoN"/>
    <property type="match status" value="1"/>
</dbReference>
<dbReference type="GO" id="GO:0006139">
    <property type="term" value="P:nucleobase-containing compound metabolic process"/>
    <property type="evidence" value="ECO:0007669"/>
    <property type="project" value="InterPro"/>
</dbReference>
<organism evidence="2 3">
    <name type="scientific">Actinopolymorpha singaporensis</name>
    <dbReference type="NCBI Taxonomy" id="117157"/>
    <lineage>
        <taxon>Bacteria</taxon>
        <taxon>Bacillati</taxon>
        <taxon>Actinomycetota</taxon>
        <taxon>Actinomycetes</taxon>
        <taxon>Propionibacteriales</taxon>
        <taxon>Actinopolymorphaceae</taxon>
        <taxon>Actinopolymorpha</taxon>
    </lineage>
</organism>
<dbReference type="InterPro" id="IPR002562">
    <property type="entry name" value="3'-5'_exonuclease_dom"/>
</dbReference>
<dbReference type="Pfam" id="PF01612">
    <property type="entry name" value="DNA_pol_A_exo1"/>
    <property type="match status" value="1"/>
</dbReference>
<keyword evidence="3" id="KW-1185">Reference proteome</keyword>
<evidence type="ECO:0000313" key="3">
    <source>
        <dbReference type="Proteomes" id="UP000198983"/>
    </source>
</evidence>
<dbReference type="PANTHER" id="PTHR47649">
    <property type="entry name" value="RIBONUCLEASE D"/>
    <property type="match status" value="1"/>
</dbReference>
<evidence type="ECO:0000313" key="2">
    <source>
        <dbReference type="EMBL" id="SDS82141.1"/>
    </source>
</evidence>
<accession>A0A1H1VCF3</accession>
<proteinExistence type="predicted"/>
<dbReference type="Gene3D" id="3.30.420.10">
    <property type="entry name" value="Ribonuclease H-like superfamily/Ribonuclease H"/>
    <property type="match status" value="1"/>
</dbReference>
<name>A0A1H1VCF3_9ACTN</name>
<sequence length="415" mass="45487">MTDQAPSFGPAKGAPVLLLKPHDGLPPVIDSPESLAATVEAFAAGHGPVAVDAERASGYRYSHRAYLVQLRRAGSGTALIDPVRCPDLRELDAALADTEWVLHAANQDLPCLAELGFRPRALFDTELAGRLLSYPKVGLGALVEELLGFTLEKGHSAVDWSTRPLPEPWLVYAALDVELLVELRDVLADALDAAGKRKWAAQEFAALVGHEPRETRREPWRRTSGLHRIRNRRELAYVRSLWTARDEVARRRDISPGRVLSDLAIITAASTKPTSRAQLAALGPFENRAARRDLDLWWAAVRRARELADEELPEHTMPYDGPPPARAWADRDPSAAARLAACRTSLHAIADRFLLPVENLLTPDSVRRLAWDPPADPTPEAVAKALRERGARDWQVELTAAALAEALAAHLPDPA</sequence>
<dbReference type="Proteomes" id="UP000198983">
    <property type="component" value="Chromosome I"/>
</dbReference>
<reference evidence="2 3" key="1">
    <citation type="submission" date="2016-10" db="EMBL/GenBank/DDBJ databases">
        <authorList>
            <person name="de Groot N.N."/>
        </authorList>
    </citation>
    <scope>NUCLEOTIDE SEQUENCE [LARGE SCALE GENOMIC DNA]</scope>
    <source>
        <strain evidence="2 3">DSM 22024</strain>
    </source>
</reference>
<dbReference type="STRING" id="117157.SAMN04489717_3994"/>
<dbReference type="InterPro" id="IPR036397">
    <property type="entry name" value="RNaseH_sf"/>
</dbReference>
<gene>
    <name evidence="2" type="ORF">SAMN04489717_3994</name>
</gene>
<dbReference type="Gene3D" id="1.10.150.80">
    <property type="entry name" value="HRDC domain"/>
    <property type="match status" value="2"/>
</dbReference>